<reference evidence="3" key="1">
    <citation type="submission" date="2020-11" db="EMBL/GenBank/DDBJ databases">
        <authorList>
            <person name="Tran Van P."/>
        </authorList>
    </citation>
    <scope>NUCLEOTIDE SEQUENCE</scope>
</reference>
<dbReference type="Gene3D" id="2.30.42.10">
    <property type="match status" value="1"/>
</dbReference>
<keyword evidence="4" id="KW-1185">Reference proteome</keyword>
<dbReference type="PROSITE" id="PS50106">
    <property type="entry name" value="PDZ"/>
    <property type="match status" value="1"/>
</dbReference>
<sequence length="133" mass="15156">MSTKNRELSEELSPRLYHLIKRPDFDGYGFKLVEKAKIGHYIGRVNADSPAQLAGLREGDRIIEVNSVNISNETHRQVVERIKSIPNEIKLLVIDETTRLSSETLTSEELDRKCRELCEEMSALKASNESEVK</sequence>
<dbReference type="InterPro" id="IPR001478">
    <property type="entry name" value="PDZ"/>
</dbReference>
<dbReference type="PANTHER" id="PTHR14191">
    <property type="entry name" value="PDZ DOMAIN CONTAINING PROTEIN"/>
    <property type="match status" value="1"/>
</dbReference>
<proteinExistence type="predicted"/>
<dbReference type="GO" id="GO:0016324">
    <property type="term" value="C:apical plasma membrane"/>
    <property type="evidence" value="ECO:0007669"/>
    <property type="project" value="TreeGrafter"/>
</dbReference>
<dbReference type="EMBL" id="CAJPIZ010043065">
    <property type="protein sequence ID" value="CAG2121941.1"/>
    <property type="molecule type" value="Genomic_DNA"/>
</dbReference>
<dbReference type="InterPro" id="IPR036034">
    <property type="entry name" value="PDZ_sf"/>
</dbReference>
<dbReference type="SUPFAM" id="SSF50156">
    <property type="entry name" value="PDZ domain-like"/>
    <property type="match status" value="1"/>
</dbReference>
<evidence type="ECO:0000259" key="2">
    <source>
        <dbReference type="PROSITE" id="PS50106"/>
    </source>
</evidence>
<dbReference type="AlphaFoldDB" id="A0A7R9LUU7"/>
<dbReference type="GO" id="GO:0043495">
    <property type="term" value="F:protein-membrane adaptor activity"/>
    <property type="evidence" value="ECO:0007669"/>
    <property type="project" value="TreeGrafter"/>
</dbReference>
<dbReference type="InterPro" id="IPR051067">
    <property type="entry name" value="NHER"/>
</dbReference>
<dbReference type="SMART" id="SM00228">
    <property type="entry name" value="PDZ"/>
    <property type="match status" value="1"/>
</dbReference>
<dbReference type="OrthoDB" id="10007415at2759"/>
<evidence type="ECO:0000313" key="3">
    <source>
        <dbReference type="EMBL" id="CAD7648341.1"/>
    </source>
</evidence>
<dbReference type="Proteomes" id="UP000759131">
    <property type="component" value="Unassembled WGS sequence"/>
</dbReference>
<accession>A0A7R9LUU7</accession>
<dbReference type="PANTHER" id="PTHR14191:SF3">
    <property type="entry name" value="NA(+)_H(+) EXCHANGE REGULATORY COFACTOR-LIKE PROTEIN NRFL-1"/>
    <property type="match status" value="1"/>
</dbReference>
<feature type="non-terminal residue" evidence="3">
    <location>
        <position position="133"/>
    </location>
</feature>
<name>A0A7R9LUU7_9ACAR</name>
<feature type="domain" description="PDZ" evidence="2">
    <location>
        <begin position="16"/>
        <end position="97"/>
    </location>
</feature>
<dbReference type="CDD" id="cd06768">
    <property type="entry name" value="PDZ_NHERF-like"/>
    <property type="match status" value="1"/>
</dbReference>
<gene>
    <name evidence="3" type="ORF">OSB1V03_LOCUS21887</name>
</gene>
<dbReference type="GO" id="GO:0072659">
    <property type="term" value="P:protein localization to plasma membrane"/>
    <property type="evidence" value="ECO:0007669"/>
    <property type="project" value="TreeGrafter"/>
</dbReference>
<protein>
    <recommendedName>
        <fullName evidence="2">PDZ domain-containing protein</fullName>
    </recommendedName>
</protein>
<organism evidence="3">
    <name type="scientific">Medioppia subpectinata</name>
    <dbReference type="NCBI Taxonomy" id="1979941"/>
    <lineage>
        <taxon>Eukaryota</taxon>
        <taxon>Metazoa</taxon>
        <taxon>Ecdysozoa</taxon>
        <taxon>Arthropoda</taxon>
        <taxon>Chelicerata</taxon>
        <taxon>Arachnida</taxon>
        <taxon>Acari</taxon>
        <taxon>Acariformes</taxon>
        <taxon>Sarcoptiformes</taxon>
        <taxon>Oribatida</taxon>
        <taxon>Brachypylina</taxon>
        <taxon>Oppioidea</taxon>
        <taxon>Oppiidae</taxon>
        <taxon>Medioppia</taxon>
    </lineage>
</organism>
<keyword evidence="1" id="KW-0677">Repeat</keyword>
<dbReference type="Pfam" id="PF00595">
    <property type="entry name" value="PDZ"/>
    <property type="match status" value="1"/>
</dbReference>
<dbReference type="EMBL" id="OC897640">
    <property type="protein sequence ID" value="CAD7648341.1"/>
    <property type="molecule type" value="Genomic_DNA"/>
</dbReference>
<evidence type="ECO:0000256" key="1">
    <source>
        <dbReference type="ARBA" id="ARBA00022737"/>
    </source>
</evidence>
<evidence type="ECO:0000313" key="4">
    <source>
        <dbReference type="Proteomes" id="UP000759131"/>
    </source>
</evidence>